<dbReference type="Proteomes" id="UP001162780">
    <property type="component" value="Chromosome"/>
</dbReference>
<feature type="region of interest" description="Disordered" evidence="1">
    <location>
        <begin position="655"/>
        <end position="674"/>
    </location>
</feature>
<protein>
    <submittedName>
        <fullName evidence="3">TraI domain-containing protein</fullName>
    </submittedName>
</protein>
<sequence>MKTTLSTFSIPWLQRFFVAGKPAPELNPASPEEEIPRYPPFMKGLPAAPVARILGTQTELIQAIEQALACPESLFQSIVLPVIARYAAFSHLLPASESHHHRGAGGLFRHGLEVAHWATLASQDCLFATDVTPKARKALEPRWRLAVCFAGLLHDIGKPVSDVAVMDRLGEHTWNPCDENLADWASQHHIDRYFLRWRENRHKRHEQFSALVIERVLTREARAYILAPGPDIMQAMLETIHDLDRGSKCYALVMAADCRSVERDLKAHYHGLESAMGMPVERYLCDAMRRLVKSGQWQANEKGARIWRFQEGLHIVWRSAVKDMLALLDKDHIPGIPRDEDTLADILIERGLAIPKTLPNGGRFRYWRMQTETLNGSLFMLRLASIELVYSGEPPVAVDGIEVSDEPESMSTNPAAAQSQTTSKSASDNSGGKRRKAKTPDHAIETASSELNVEQLAESVIPEDLAAILAMDAEADRDHELHDHAGQVLDDRSDQHQNDTTPNSSTSGSEGTIEAEAASVSPQNPAPDQSNGARQWLDAQGQAGHWLIQLAGIVTANHWRWGTDLLEHKDQCLLAFPRTADALQLEANQFIKCLDDKGWLVIDVLSPMRKIREIDKIRGVLLASEPSAMFKRLLASTPVSTASLASEPLVPSAVAGSSSASKTIHRPTTTAQQTEQALLPQHQVVFENAPATETAPIIVASPSNTTPTQPSRSSSKRQAIQLESSASRSESSAPPKQNLRQVIEHWMDELAQAAPLPSIDGTDSAWLDVEDRSIEALLRNTPGLTRTQLMRALGSHADFRSIGTVLQMRRRP</sequence>
<reference evidence="3" key="1">
    <citation type="submission" date="2022-11" db="EMBL/GenBank/DDBJ databases">
        <title>Methylomonas rapida sp. nov., Carotenoid-Producing Obligate Methanotrophs with High Growth Characteristics and Biotechnological Potential.</title>
        <authorList>
            <person name="Tikhonova E.N."/>
            <person name="Suleimanov R.Z."/>
            <person name="Miroshnikov K."/>
            <person name="Oshkin I.Y."/>
            <person name="Belova S.E."/>
            <person name="Danilova O.V."/>
            <person name="Ashikhmin A."/>
            <person name="Konopkin A."/>
            <person name="But S.Y."/>
            <person name="Khmelenina V.N."/>
            <person name="Kuznetsov N."/>
            <person name="Pimenov N.V."/>
            <person name="Dedysh S.N."/>
        </authorList>
    </citation>
    <scope>NUCLEOTIDE SEQUENCE</scope>
    <source>
        <strain evidence="3">MP1</strain>
    </source>
</reference>
<feature type="region of interest" description="Disordered" evidence="1">
    <location>
        <begin position="404"/>
        <end position="450"/>
    </location>
</feature>
<proteinExistence type="predicted"/>
<evidence type="ECO:0000259" key="2">
    <source>
        <dbReference type="SMART" id="SM00471"/>
    </source>
</evidence>
<dbReference type="EMBL" id="CP113517">
    <property type="protein sequence ID" value="WAR43276.1"/>
    <property type="molecule type" value="Genomic_DNA"/>
</dbReference>
<dbReference type="NCBIfam" id="NF041494">
    <property type="entry name" value="MobH"/>
    <property type="match status" value="1"/>
</dbReference>
<feature type="domain" description="HD/PDEase" evidence="2">
    <location>
        <begin position="103"/>
        <end position="617"/>
    </location>
</feature>
<feature type="compositionally biased region" description="Low complexity" evidence="1">
    <location>
        <begin position="723"/>
        <end position="733"/>
    </location>
</feature>
<dbReference type="RefSeq" id="WP_255188255.1">
    <property type="nucleotide sequence ID" value="NZ_CP113517.1"/>
</dbReference>
<accession>A0ABY7GFP2</accession>
<feature type="compositionally biased region" description="Polar residues" evidence="1">
    <location>
        <begin position="498"/>
        <end position="510"/>
    </location>
</feature>
<organism evidence="3 4">
    <name type="scientific">Methylomonas rapida</name>
    <dbReference type="NCBI Taxonomy" id="2963939"/>
    <lineage>
        <taxon>Bacteria</taxon>
        <taxon>Pseudomonadati</taxon>
        <taxon>Pseudomonadota</taxon>
        <taxon>Gammaproteobacteria</taxon>
        <taxon>Methylococcales</taxon>
        <taxon>Methylococcaceae</taxon>
        <taxon>Methylomonas</taxon>
    </lineage>
</organism>
<name>A0ABY7GFP2_9GAMM</name>
<dbReference type="Gene3D" id="1.10.3210.40">
    <property type="match status" value="1"/>
</dbReference>
<keyword evidence="4" id="KW-1185">Reference proteome</keyword>
<feature type="region of interest" description="Disordered" evidence="1">
    <location>
        <begin position="488"/>
        <end position="533"/>
    </location>
</feature>
<dbReference type="Pfam" id="PF07514">
    <property type="entry name" value="TraI_2"/>
    <property type="match status" value="1"/>
</dbReference>
<evidence type="ECO:0000313" key="3">
    <source>
        <dbReference type="EMBL" id="WAR43276.1"/>
    </source>
</evidence>
<dbReference type="SUPFAM" id="SSF109604">
    <property type="entry name" value="HD-domain/PDEase-like"/>
    <property type="match status" value="1"/>
</dbReference>
<feature type="region of interest" description="Disordered" evidence="1">
    <location>
        <begin position="695"/>
        <end position="736"/>
    </location>
</feature>
<gene>
    <name evidence="3" type="ORF">NM686_012840</name>
</gene>
<dbReference type="InterPro" id="IPR003607">
    <property type="entry name" value="HD/PDEase_dom"/>
</dbReference>
<feature type="compositionally biased region" description="Low complexity" evidence="1">
    <location>
        <begin position="415"/>
        <end position="427"/>
    </location>
</feature>
<feature type="compositionally biased region" description="Polar residues" evidence="1">
    <location>
        <begin position="701"/>
        <end position="722"/>
    </location>
</feature>
<evidence type="ECO:0000256" key="1">
    <source>
        <dbReference type="SAM" id="MobiDB-lite"/>
    </source>
</evidence>
<feature type="compositionally biased region" description="Polar residues" evidence="1">
    <location>
        <begin position="520"/>
        <end position="533"/>
    </location>
</feature>
<dbReference type="SMART" id="SM00471">
    <property type="entry name" value="HDc"/>
    <property type="match status" value="1"/>
</dbReference>
<dbReference type="InterPro" id="IPR011119">
    <property type="entry name" value="Unchr_helicase_relaxase_TraI"/>
</dbReference>
<evidence type="ECO:0000313" key="4">
    <source>
        <dbReference type="Proteomes" id="UP001162780"/>
    </source>
</evidence>
<feature type="compositionally biased region" description="Basic and acidic residues" evidence="1">
    <location>
        <begin position="488"/>
        <end position="497"/>
    </location>
</feature>